<dbReference type="AlphaFoldDB" id="A0A4Y2II50"/>
<proteinExistence type="predicted"/>
<gene>
    <name evidence="1" type="ORF">AVEN_2170_1</name>
</gene>
<reference evidence="1 2" key="1">
    <citation type="journal article" date="2019" name="Sci. Rep.">
        <title>Orb-weaving spider Araneus ventricosus genome elucidates the spidroin gene catalogue.</title>
        <authorList>
            <person name="Kono N."/>
            <person name="Nakamura H."/>
            <person name="Ohtoshi R."/>
            <person name="Moran D.A.P."/>
            <person name="Shinohara A."/>
            <person name="Yoshida Y."/>
            <person name="Fujiwara M."/>
            <person name="Mori M."/>
            <person name="Tomita M."/>
            <person name="Arakawa K."/>
        </authorList>
    </citation>
    <scope>NUCLEOTIDE SEQUENCE [LARGE SCALE GENOMIC DNA]</scope>
</reference>
<protein>
    <submittedName>
        <fullName evidence="1">Uncharacterized protein</fullName>
    </submittedName>
</protein>
<evidence type="ECO:0000313" key="1">
    <source>
        <dbReference type="EMBL" id="GBM77335.1"/>
    </source>
</evidence>
<keyword evidence="2" id="KW-1185">Reference proteome</keyword>
<dbReference type="Proteomes" id="UP000499080">
    <property type="component" value="Unassembled WGS sequence"/>
</dbReference>
<evidence type="ECO:0000313" key="2">
    <source>
        <dbReference type="Proteomes" id="UP000499080"/>
    </source>
</evidence>
<name>A0A4Y2II50_ARAVE</name>
<accession>A0A4Y2II50</accession>
<sequence length="137" mass="15361">MPRECEGTLHCVMKWQANAAAVAVYTFSKSEPFENAAPTPPSDFDPSVKIRTASVSFIQSGPSSTRLTWREWRKCEGSVNEGEVDRELLAVLPLARVYRLLLVRGEKFIGLVRVFSSFLLMGRDIRQLTHSNSRTAS</sequence>
<dbReference type="EMBL" id="BGPR01002684">
    <property type="protein sequence ID" value="GBM77335.1"/>
    <property type="molecule type" value="Genomic_DNA"/>
</dbReference>
<comment type="caution">
    <text evidence="1">The sequence shown here is derived from an EMBL/GenBank/DDBJ whole genome shotgun (WGS) entry which is preliminary data.</text>
</comment>
<organism evidence="1 2">
    <name type="scientific">Araneus ventricosus</name>
    <name type="common">Orbweaver spider</name>
    <name type="synonym">Epeira ventricosa</name>
    <dbReference type="NCBI Taxonomy" id="182803"/>
    <lineage>
        <taxon>Eukaryota</taxon>
        <taxon>Metazoa</taxon>
        <taxon>Ecdysozoa</taxon>
        <taxon>Arthropoda</taxon>
        <taxon>Chelicerata</taxon>
        <taxon>Arachnida</taxon>
        <taxon>Araneae</taxon>
        <taxon>Araneomorphae</taxon>
        <taxon>Entelegynae</taxon>
        <taxon>Araneoidea</taxon>
        <taxon>Araneidae</taxon>
        <taxon>Araneus</taxon>
    </lineage>
</organism>